<keyword evidence="9" id="KW-1185">Reference proteome</keyword>
<keyword evidence="4 7" id="KW-0812">Transmembrane</keyword>
<dbReference type="InterPro" id="IPR007341">
    <property type="entry name" value="Transgly_assoc"/>
</dbReference>
<feature type="transmembrane region" description="Helical" evidence="7">
    <location>
        <begin position="29"/>
        <end position="47"/>
    </location>
</feature>
<evidence type="ECO:0000256" key="4">
    <source>
        <dbReference type="ARBA" id="ARBA00022692"/>
    </source>
</evidence>
<dbReference type="AlphaFoldDB" id="A0A9X1VW70"/>
<evidence type="ECO:0000256" key="3">
    <source>
        <dbReference type="ARBA" id="ARBA00022475"/>
    </source>
</evidence>
<dbReference type="RefSeq" id="WP_243307022.1">
    <property type="nucleotide sequence ID" value="NZ_JALGBI010000001.1"/>
</dbReference>
<dbReference type="EMBL" id="JALGBI010000001">
    <property type="protein sequence ID" value="MCJ0764394.1"/>
    <property type="molecule type" value="Genomic_DNA"/>
</dbReference>
<evidence type="ECO:0000256" key="7">
    <source>
        <dbReference type="SAM" id="Phobius"/>
    </source>
</evidence>
<evidence type="ECO:0000256" key="6">
    <source>
        <dbReference type="ARBA" id="ARBA00023136"/>
    </source>
</evidence>
<dbReference type="PANTHER" id="PTHR33884:SF7">
    <property type="entry name" value="BSL8023 PROTEIN"/>
    <property type="match status" value="1"/>
</dbReference>
<evidence type="ECO:0000256" key="5">
    <source>
        <dbReference type="ARBA" id="ARBA00022989"/>
    </source>
</evidence>
<keyword evidence="6 7" id="KW-0472">Membrane</keyword>
<reference evidence="8" key="1">
    <citation type="submission" date="2022-03" db="EMBL/GenBank/DDBJ databases">
        <authorList>
            <person name="Woo C.Y."/>
        </authorList>
    </citation>
    <scope>NUCLEOTIDE SEQUENCE</scope>
    <source>
        <strain evidence="8">CYS-02</strain>
    </source>
</reference>
<protein>
    <submittedName>
        <fullName evidence="8">GlsB/YeaQ/YmgE family stress response membrane protein</fullName>
    </submittedName>
</protein>
<comment type="caution">
    <text evidence="8">The sequence shown here is derived from an EMBL/GenBank/DDBJ whole genome shotgun (WGS) entry which is preliminary data.</text>
</comment>
<keyword evidence="5 7" id="KW-1133">Transmembrane helix</keyword>
<gene>
    <name evidence="8" type="ORF">MMF98_14345</name>
</gene>
<keyword evidence="3" id="KW-1003">Cell membrane</keyword>
<dbReference type="Proteomes" id="UP001139447">
    <property type="component" value="Unassembled WGS sequence"/>
</dbReference>
<evidence type="ECO:0000256" key="1">
    <source>
        <dbReference type="ARBA" id="ARBA00004651"/>
    </source>
</evidence>
<comment type="subcellular location">
    <subcellularLocation>
        <location evidence="1">Cell membrane</location>
        <topology evidence="1">Multi-pass membrane protein</topology>
    </subcellularLocation>
</comment>
<dbReference type="PANTHER" id="PTHR33884">
    <property type="entry name" value="UPF0410 PROTEIN YMGE"/>
    <property type="match status" value="1"/>
</dbReference>
<evidence type="ECO:0000313" key="9">
    <source>
        <dbReference type="Proteomes" id="UP001139447"/>
    </source>
</evidence>
<feature type="transmembrane region" description="Helical" evidence="7">
    <location>
        <begin position="59"/>
        <end position="78"/>
    </location>
</feature>
<dbReference type="Pfam" id="PF04226">
    <property type="entry name" value="Transgly_assoc"/>
    <property type="match status" value="1"/>
</dbReference>
<evidence type="ECO:0000313" key="8">
    <source>
        <dbReference type="EMBL" id="MCJ0764394.1"/>
    </source>
</evidence>
<proteinExistence type="inferred from homology"/>
<sequence>MHYIWMALVGLVVGFIARALHPGKDNLGLIMTAVLGIAGSFAANYVGQAIGWYKAGESAGFIASVIGALVLLVIYGFVAKKTA</sequence>
<organism evidence="8 9">
    <name type="scientific">Variovorax terrae</name>
    <dbReference type="NCBI Taxonomy" id="2923278"/>
    <lineage>
        <taxon>Bacteria</taxon>
        <taxon>Pseudomonadati</taxon>
        <taxon>Pseudomonadota</taxon>
        <taxon>Betaproteobacteria</taxon>
        <taxon>Burkholderiales</taxon>
        <taxon>Comamonadaceae</taxon>
        <taxon>Variovorax</taxon>
    </lineage>
</organism>
<dbReference type="GO" id="GO:0005886">
    <property type="term" value="C:plasma membrane"/>
    <property type="evidence" value="ECO:0007669"/>
    <property type="project" value="UniProtKB-SubCell"/>
</dbReference>
<comment type="similarity">
    <text evidence="2">Belongs to the UPF0410 family.</text>
</comment>
<name>A0A9X1VW70_9BURK</name>
<evidence type="ECO:0000256" key="2">
    <source>
        <dbReference type="ARBA" id="ARBA00011006"/>
    </source>
</evidence>
<accession>A0A9X1VW70</accession>